<organism evidence="2 3">
    <name type="scientific">Aminobacter ciceronei</name>
    <dbReference type="NCBI Taxonomy" id="150723"/>
    <lineage>
        <taxon>Bacteria</taxon>
        <taxon>Pseudomonadati</taxon>
        <taxon>Pseudomonadota</taxon>
        <taxon>Alphaproteobacteria</taxon>
        <taxon>Hyphomicrobiales</taxon>
        <taxon>Phyllobacteriaceae</taxon>
        <taxon>Aminobacter</taxon>
    </lineage>
</organism>
<dbReference type="Proteomes" id="UP000587524">
    <property type="component" value="Unassembled WGS sequence"/>
</dbReference>
<dbReference type="RefSeq" id="WP_182574528.1">
    <property type="nucleotide sequence ID" value="NZ_JACJHY010000015.1"/>
</dbReference>
<dbReference type="InterPro" id="IPR041633">
    <property type="entry name" value="Polbeta"/>
</dbReference>
<dbReference type="InterPro" id="IPR043519">
    <property type="entry name" value="NT_sf"/>
</dbReference>
<evidence type="ECO:0000313" key="3">
    <source>
        <dbReference type="Proteomes" id="UP000587524"/>
    </source>
</evidence>
<keyword evidence="3" id="KW-1185">Reference proteome</keyword>
<dbReference type="EMBL" id="JACJHZ010000015">
    <property type="protein sequence ID" value="MBA9021240.1"/>
    <property type="molecule type" value="Genomic_DNA"/>
</dbReference>
<dbReference type="CDD" id="cd05403">
    <property type="entry name" value="NT_KNTase_like"/>
    <property type="match status" value="1"/>
</dbReference>
<evidence type="ECO:0000259" key="1">
    <source>
        <dbReference type="Pfam" id="PF18765"/>
    </source>
</evidence>
<dbReference type="Gene3D" id="3.30.460.10">
    <property type="entry name" value="Beta Polymerase, domain 2"/>
    <property type="match status" value="1"/>
</dbReference>
<reference evidence="2 3" key="1">
    <citation type="submission" date="2020-08" db="EMBL/GenBank/DDBJ databases">
        <title>Genomic Encyclopedia of Type Strains, Phase IV (KMG-IV): sequencing the most valuable type-strain genomes for metagenomic binning, comparative biology and taxonomic classification.</title>
        <authorList>
            <person name="Goeker M."/>
        </authorList>
    </citation>
    <scope>NUCLEOTIDE SEQUENCE [LARGE SCALE GENOMIC DNA]</scope>
    <source>
        <strain evidence="2 3">DSM 17455</strain>
    </source>
</reference>
<comment type="caution">
    <text evidence="2">The sequence shown here is derived from an EMBL/GenBank/DDBJ whole genome shotgun (WGS) entry which is preliminary data.</text>
</comment>
<gene>
    <name evidence="2" type="ORF">HNQ97_003246</name>
</gene>
<accession>A0ABR6C9I9</accession>
<name>A0ABR6C9I9_9HYPH</name>
<dbReference type="Pfam" id="PF18765">
    <property type="entry name" value="Polbeta"/>
    <property type="match status" value="1"/>
</dbReference>
<dbReference type="SUPFAM" id="SSF81301">
    <property type="entry name" value="Nucleotidyltransferase"/>
    <property type="match status" value="1"/>
</dbReference>
<evidence type="ECO:0000313" key="2">
    <source>
        <dbReference type="EMBL" id="MBA9021240.1"/>
    </source>
</evidence>
<sequence>MAILALALYGSRARGDDTRSSDIDLLLVTDDERPGHSQKGSISMSSYSLRALKERACEGDLFLYHLVFEGRPLYDPDNHFSGLRTAFRLKRSYSTEIQKAVDLGWFIVGFGESISNRSLLSRRITWVVRTILIATAAETGRPIFSREGLLNIAPGVETERLIAQKDTNEPDPRSGRDLEWFLVRYGRPPTISANVAKNEYVEMFKETKNDVALHLICSVPRAPIEGYS</sequence>
<proteinExistence type="predicted"/>
<protein>
    <recommendedName>
        <fullName evidence="1">Polymerase beta nucleotidyltransferase domain-containing protein</fullName>
    </recommendedName>
</protein>
<feature type="domain" description="Polymerase beta nucleotidyltransferase" evidence="1">
    <location>
        <begin position="3"/>
        <end position="38"/>
    </location>
</feature>